<dbReference type="AlphaFoldDB" id="A0A915KG30"/>
<accession>A0A915KG30</accession>
<dbReference type="WBParaSite" id="nRc.2.0.1.t37778-RA">
    <property type="protein sequence ID" value="nRc.2.0.1.t37778-RA"/>
    <property type="gene ID" value="nRc.2.0.1.g37778"/>
</dbReference>
<protein>
    <submittedName>
        <fullName evidence="2">Uncharacterized protein</fullName>
    </submittedName>
</protein>
<evidence type="ECO:0000313" key="2">
    <source>
        <dbReference type="WBParaSite" id="nRc.2.0.1.t37778-RA"/>
    </source>
</evidence>
<reference evidence="2" key="1">
    <citation type="submission" date="2022-11" db="UniProtKB">
        <authorList>
            <consortium name="WormBaseParasite"/>
        </authorList>
    </citation>
    <scope>IDENTIFICATION</scope>
</reference>
<name>A0A915KG30_ROMCU</name>
<organism evidence="1 2">
    <name type="scientific">Romanomermis culicivorax</name>
    <name type="common">Nematode worm</name>
    <dbReference type="NCBI Taxonomy" id="13658"/>
    <lineage>
        <taxon>Eukaryota</taxon>
        <taxon>Metazoa</taxon>
        <taxon>Ecdysozoa</taxon>
        <taxon>Nematoda</taxon>
        <taxon>Enoplea</taxon>
        <taxon>Dorylaimia</taxon>
        <taxon>Mermithida</taxon>
        <taxon>Mermithoidea</taxon>
        <taxon>Mermithidae</taxon>
        <taxon>Romanomermis</taxon>
    </lineage>
</organism>
<sequence length="75" mass="8810">MIVAYFEMAVWIIFIMKHFYDDITLEGDDIPMEILEDITFDEDKVIVDEDLENITSRPKYALTGDLMVFTMVINI</sequence>
<proteinExistence type="predicted"/>
<dbReference type="Proteomes" id="UP000887565">
    <property type="component" value="Unplaced"/>
</dbReference>
<evidence type="ECO:0000313" key="1">
    <source>
        <dbReference type="Proteomes" id="UP000887565"/>
    </source>
</evidence>
<keyword evidence="1" id="KW-1185">Reference proteome</keyword>